<protein>
    <submittedName>
        <fullName evidence="15">Cytochrome b561</fullName>
    </submittedName>
</protein>
<evidence type="ECO:0000256" key="4">
    <source>
        <dbReference type="ARBA" id="ARBA00022475"/>
    </source>
</evidence>
<evidence type="ECO:0000256" key="10">
    <source>
        <dbReference type="ARBA" id="ARBA00023004"/>
    </source>
</evidence>
<gene>
    <name evidence="15" type="ORF">DHV72_06520</name>
</gene>
<dbReference type="Proteomes" id="UP000262210">
    <property type="component" value="Unassembled WGS sequence"/>
</dbReference>
<evidence type="ECO:0000256" key="13">
    <source>
        <dbReference type="SAM" id="Phobius"/>
    </source>
</evidence>
<evidence type="ECO:0000256" key="2">
    <source>
        <dbReference type="ARBA" id="ARBA00004651"/>
    </source>
</evidence>
<evidence type="ECO:0000256" key="9">
    <source>
        <dbReference type="ARBA" id="ARBA00022989"/>
    </source>
</evidence>
<dbReference type="InterPro" id="IPR011577">
    <property type="entry name" value="Cyt_b561_bac/Ni-Hgenase"/>
</dbReference>
<feature type="transmembrane region" description="Helical" evidence="13">
    <location>
        <begin position="79"/>
        <end position="100"/>
    </location>
</feature>
<comment type="similarity">
    <text evidence="12">Belongs to the cytochrome b561 family.</text>
</comment>
<evidence type="ECO:0000256" key="11">
    <source>
        <dbReference type="ARBA" id="ARBA00023136"/>
    </source>
</evidence>
<comment type="subcellular location">
    <subcellularLocation>
        <location evidence="2">Cell membrane</location>
        <topology evidence="2">Multi-pass membrane protein</topology>
    </subcellularLocation>
</comment>
<dbReference type="GO" id="GO:0009055">
    <property type="term" value="F:electron transfer activity"/>
    <property type="evidence" value="ECO:0007669"/>
    <property type="project" value="InterPro"/>
</dbReference>
<dbReference type="InterPro" id="IPR052168">
    <property type="entry name" value="Cytochrome_b561_oxidase"/>
</dbReference>
<evidence type="ECO:0000256" key="1">
    <source>
        <dbReference type="ARBA" id="ARBA00001970"/>
    </source>
</evidence>
<feature type="domain" description="Cytochrome b561 bacterial/Ni-hydrogenase" evidence="14">
    <location>
        <begin position="5"/>
        <end position="169"/>
    </location>
</feature>
<accession>A0A9C7V6U5</accession>
<keyword evidence="9 13" id="KW-1133">Transmembrane helix</keyword>
<keyword evidence="6 13" id="KW-0812">Transmembrane</keyword>
<dbReference type="AlphaFoldDB" id="A0A9C7V6U5"/>
<name>A0A9C7V6U5_9GAMM</name>
<feature type="transmembrane region" description="Helical" evidence="13">
    <location>
        <begin position="140"/>
        <end position="159"/>
    </location>
</feature>
<dbReference type="RefSeq" id="WP_278430726.1">
    <property type="nucleotide sequence ID" value="NZ_DPSM01000012.1"/>
</dbReference>
<keyword evidence="7" id="KW-0479">Metal-binding</keyword>
<dbReference type="PANTHER" id="PTHR30529">
    <property type="entry name" value="CYTOCHROME B561"/>
    <property type="match status" value="1"/>
</dbReference>
<dbReference type="PANTHER" id="PTHR30529:SF4">
    <property type="entry name" value="SUPEROXIDE OXIDASE CYBB"/>
    <property type="match status" value="1"/>
</dbReference>
<evidence type="ECO:0000256" key="6">
    <source>
        <dbReference type="ARBA" id="ARBA00022692"/>
    </source>
</evidence>
<keyword evidence="11 13" id="KW-0472">Membrane</keyword>
<reference evidence="15 16" key="1">
    <citation type="journal article" date="2018" name="Nat. Biotechnol.">
        <title>A standardized bacterial taxonomy based on genome phylogeny substantially revises the tree of life.</title>
        <authorList>
            <person name="Parks D.H."/>
            <person name="Chuvochina M."/>
            <person name="Waite D.W."/>
            <person name="Rinke C."/>
            <person name="Skarshewski A."/>
            <person name="Chaumeil P.A."/>
            <person name="Hugenholtz P."/>
        </authorList>
    </citation>
    <scope>NUCLEOTIDE SEQUENCE [LARGE SCALE GENOMIC DNA]</scope>
    <source>
        <strain evidence="15">UBA11264</strain>
    </source>
</reference>
<keyword evidence="10" id="KW-0408">Iron</keyword>
<evidence type="ECO:0000256" key="7">
    <source>
        <dbReference type="ARBA" id="ARBA00022723"/>
    </source>
</evidence>
<feature type="transmembrane region" description="Helical" evidence="13">
    <location>
        <begin position="34"/>
        <end position="59"/>
    </location>
</feature>
<evidence type="ECO:0000256" key="3">
    <source>
        <dbReference type="ARBA" id="ARBA00022448"/>
    </source>
</evidence>
<keyword evidence="4" id="KW-1003">Cell membrane</keyword>
<sequence>MPMQIRLHWLVAILLVITCTTIELRGFTVPGTPLWYVLVVTHFSCGVTVFVLMIARLLLRWRHTSPAIEPKPAKWQTGAAHLVHTLIYLLLLTLPVLGVYSRYLGGKEWFLFGLPMPFADVADRPQARMIIGWHKTLAAFGYWLIGLHAAAALFHHYLVKDNALVRMLPRLKNANITRNWPANKPPCR</sequence>
<feature type="transmembrane region" description="Helical" evidence="13">
    <location>
        <begin position="7"/>
        <end position="28"/>
    </location>
</feature>
<comment type="cofactor">
    <cofactor evidence="1">
        <name>heme b</name>
        <dbReference type="ChEBI" id="CHEBI:60344"/>
    </cofactor>
</comment>
<keyword evidence="5" id="KW-0349">Heme</keyword>
<dbReference type="GO" id="GO:0005886">
    <property type="term" value="C:plasma membrane"/>
    <property type="evidence" value="ECO:0007669"/>
    <property type="project" value="UniProtKB-SubCell"/>
</dbReference>
<organism evidence="15 16">
    <name type="scientific">Serratia grimesii</name>
    <dbReference type="NCBI Taxonomy" id="82995"/>
    <lineage>
        <taxon>Bacteria</taxon>
        <taxon>Pseudomonadati</taxon>
        <taxon>Pseudomonadota</taxon>
        <taxon>Gammaproteobacteria</taxon>
        <taxon>Enterobacterales</taxon>
        <taxon>Yersiniaceae</taxon>
        <taxon>Serratia</taxon>
    </lineage>
</organism>
<dbReference type="GO" id="GO:0020037">
    <property type="term" value="F:heme binding"/>
    <property type="evidence" value="ECO:0007669"/>
    <property type="project" value="TreeGrafter"/>
</dbReference>
<comment type="caution">
    <text evidence="15">The sequence shown here is derived from an EMBL/GenBank/DDBJ whole genome shotgun (WGS) entry which is preliminary data.</text>
</comment>
<dbReference type="GO" id="GO:0022904">
    <property type="term" value="P:respiratory electron transport chain"/>
    <property type="evidence" value="ECO:0007669"/>
    <property type="project" value="InterPro"/>
</dbReference>
<keyword evidence="3" id="KW-0813">Transport</keyword>
<evidence type="ECO:0000313" key="15">
    <source>
        <dbReference type="EMBL" id="HCJ99669.1"/>
    </source>
</evidence>
<keyword evidence="8" id="KW-0249">Electron transport</keyword>
<dbReference type="SUPFAM" id="SSF81342">
    <property type="entry name" value="Transmembrane di-heme cytochromes"/>
    <property type="match status" value="1"/>
</dbReference>
<evidence type="ECO:0000256" key="5">
    <source>
        <dbReference type="ARBA" id="ARBA00022617"/>
    </source>
</evidence>
<dbReference type="Pfam" id="PF01292">
    <property type="entry name" value="Ni_hydr_CYTB"/>
    <property type="match status" value="1"/>
</dbReference>
<evidence type="ECO:0000256" key="8">
    <source>
        <dbReference type="ARBA" id="ARBA00022982"/>
    </source>
</evidence>
<evidence type="ECO:0000256" key="12">
    <source>
        <dbReference type="ARBA" id="ARBA00037975"/>
    </source>
</evidence>
<evidence type="ECO:0000259" key="14">
    <source>
        <dbReference type="Pfam" id="PF01292"/>
    </source>
</evidence>
<evidence type="ECO:0000313" key="16">
    <source>
        <dbReference type="Proteomes" id="UP000262210"/>
    </source>
</evidence>
<proteinExistence type="inferred from homology"/>
<dbReference type="NCBIfam" id="NF008566">
    <property type="entry name" value="PRK11513.1"/>
    <property type="match status" value="1"/>
</dbReference>
<dbReference type="InterPro" id="IPR016174">
    <property type="entry name" value="Di-haem_cyt_TM"/>
</dbReference>
<dbReference type="EMBL" id="DPSM01000012">
    <property type="protein sequence ID" value="HCJ99669.1"/>
    <property type="molecule type" value="Genomic_DNA"/>
</dbReference>
<dbReference type="GO" id="GO:0046872">
    <property type="term" value="F:metal ion binding"/>
    <property type="evidence" value="ECO:0007669"/>
    <property type="project" value="UniProtKB-KW"/>
</dbReference>